<dbReference type="EMBL" id="CAXKWB010004502">
    <property type="protein sequence ID" value="CAL4073850.1"/>
    <property type="molecule type" value="Genomic_DNA"/>
</dbReference>
<reference evidence="1 2" key="1">
    <citation type="submission" date="2024-05" db="EMBL/GenBank/DDBJ databases">
        <authorList>
            <person name="Wallberg A."/>
        </authorList>
    </citation>
    <scope>NUCLEOTIDE SEQUENCE [LARGE SCALE GENOMIC DNA]</scope>
</reference>
<dbReference type="AlphaFoldDB" id="A0AAV2Q853"/>
<evidence type="ECO:0008006" key="3">
    <source>
        <dbReference type="Google" id="ProtNLM"/>
    </source>
</evidence>
<accession>A0AAV2Q853</accession>
<protein>
    <recommendedName>
        <fullName evidence="3">Reverse transcriptase domain-containing protein</fullName>
    </recommendedName>
</protein>
<feature type="non-terminal residue" evidence="1">
    <location>
        <position position="1"/>
    </location>
</feature>
<name>A0AAV2Q853_MEGNR</name>
<comment type="caution">
    <text evidence="1">The sequence shown here is derived from an EMBL/GenBank/DDBJ whole genome shotgun (WGS) entry which is preliminary data.</text>
</comment>
<keyword evidence="2" id="KW-1185">Reference proteome</keyword>
<evidence type="ECO:0000313" key="2">
    <source>
        <dbReference type="Proteomes" id="UP001497623"/>
    </source>
</evidence>
<gene>
    <name evidence="1" type="ORF">MNOR_LOCUS9337</name>
</gene>
<sequence>KDKVSNYKPVCSLSPISKIIEKVIYNRIILFLDRYEIISNTQFGFRKNMGSETARLNYIEFLKNELTNYKYIISMLLDHSKAFYVIDHKILEMNSNIKGSGENFWNFS</sequence>
<feature type="non-terminal residue" evidence="1">
    <location>
        <position position="108"/>
    </location>
</feature>
<organism evidence="1 2">
    <name type="scientific">Meganyctiphanes norvegica</name>
    <name type="common">Northern krill</name>
    <name type="synonym">Thysanopoda norvegica</name>
    <dbReference type="NCBI Taxonomy" id="48144"/>
    <lineage>
        <taxon>Eukaryota</taxon>
        <taxon>Metazoa</taxon>
        <taxon>Ecdysozoa</taxon>
        <taxon>Arthropoda</taxon>
        <taxon>Crustacea</taxon>
        <taxon>Multicrustacea</taxon>
        <taxon>Malacostraca</taxon>
        <taxon>Eumalacostraca</taxon>
        <taxon>Eucarida</taxon>
        <taxon>Euphausiacea</taxon>
        <taxon>Euphausiidae</taxon>
        <taxon>Meganyctiphanes</taxon>
    </lineage>
</organism>
<dbReference type="Proteomes" id="UP001497623">
    <property type="component" value="Unassembled WGS sequence"/>
</dbReference>
<evidence type="ECO:0000313" key="1">
    <source>
        <dbReference type="EMBL" id="CAL4073850.1"/>
    </source>
</evidence>
<proteinExistence type="predicted"/>